<name>A0A8J7ARQ0_9CYAN</name>
<dbReference type="PANTHER" id="PTHR31252:SF11">
    <property type="entry name" value="DUF4419 DOMAIN-CONTAINING PROTEIN"/>
    <property type="match status" value="1"/>
</dbReference>
<dbReference type="RefSeq" id="WP_194028006.1">
    <property type="nucleotide sequence ID" value="NZ_JADEWZ010000003.1"/>
</dbReference>
<dbReference type="InterPro" id="IPR025533">
    <property type="entry name" value="DUF4419"/>
</dbReference>
<dbReference type="EMBL" id="JADEWZ010000003">
    <property type="protein sequence ID" value="MBE9114926.1"/>
    <property type="molecule type" value="Genomic_DNA"/>
</dbReference>
<proteinExistence type="predicted"/>
<sequence length="384" mass="43349">MDKNRFFTETNIADSPTIFDVADVSPADKPLPEVSYPIAVETLLGAGRTQQKIESCSQYRGKLVKFVSFHPLVEAFHHAYNDHRPLCLSPDMIWLSIAQGLANHINANSEQLRSKFVNHEGKVLIEVKRDDFCKGSPENPWSEVFGEFSTTIRQHIGEATHDLLMPSFSTTGLIEKAAAEIVLLDAMQCYFSYRFTTACGIPKIKLEGTVDDWQKLLKRTKELAQFKLEWWINPLIPILEEFIAAARGKPNKEFWQSAYKLNNPGSGGTYITGWIAAFFPYLKDLQTGKASHPNHWLRAGGMDLEALLYPIEDRAYRGLQTIDFPSGLAKAPFTWDYFSQTYNMEFLGGFVGVKQDANDLFLRPEIGWVVREVTTSSSPRSHSG</sequence>
<gene>
    <name evidence="1" type="ORF">IQ249_03345</name>
</gene>
<accession>A0A8J7ARQ0</accession>
<evidence type="ECO:0000313" key="1">
    <source>
        <dbReference type="EMBL" id="MBE9114926.1"/>
    </source>
</evidence>
<comment type="caution">
    <text evidence="1">The sequence shown here is derived from an EMBL/GenBank/DDBJ whole genome shotgun (WGS) entry which is preliminary data.</text>
</comment>
<dbReference type="Pfam" id="PF14388">
    <property type="entry name" value="DUF4419"/>
    <property type="match status" value="1"/>
</dbReference>
<keyword evidence="2" id="KW-1185">Reference proteome</keyword>
<protein>
    <submittedName>
        <fullName evidence="1">DUF4419 domain-containing protein</fullName>
    </submittedName>
</protein>
<organism evidence="1 2">
    <name type="scientific">Lusitaniella coriacea LEGE 07157</name>
    <dbReference type="NCBI Taxonomy" id="945747"/>
    <lineage>
        <taxon>Bacteria</taxon>
        <taxon>Bacillati</taxon>
        <taxon>Cyanobacteriota</taxon>
        <taxon>Cyanophyceae</taxon>
        <taxon>Spirulinales</taxon>
        <taxon>Lusitaniellaceae</taxon>
        <taxon>Lusitaniella</taxon>
    </lineage>
</organism>
<dbReference type="AlphaFoldDB" id="A0A8J7ARQ0"/>
<dbReference type="Proteomes" id="UP000654482">
    <property type="component" value="Unassembled WGS sequence"/>
</dbReference>
<evidence type="ECO:0000313" key="2">
    <source>
        <dbReference type="Proteomes" id="UP000654482"/>
    </source>
</evidence>
<dbReference type="PANTHER" id="PTHR31252">
    <property type="entry name" value="DUF4419 DOMAIN-CONTAINING PROTEIN"/>
    <property type="match status" value="1"/>
</dbReference>
<reference evidence="1" key="1">
    <citation type="submission" date="2020-10" db="EMBL/GenBank/DDBJ databases">
        <authorList>
            <person name="Castelo-Branco R."/>
            <person name="Eusebio N."/>
            <person name="Adriana R."/>
            <person name="Vieira A."/>
            <person name="Brugerolle De Fraissinette N."/>
            <person name="Rezende De Castro R."/>
            <person name="Schneider M.P."/>
            <person name="Vasconcelos V."/>
            <person name="Leao P.N."/>
        </authorList>
    </citation>
    <scope>NUCLEOTIDE SEQUENCE</scope>
    <source>
        <strain evidence="1">LEGE 07157</strain>
    </source>
</reference>